<keyword evidence="2" id="KW-0805">Transcription regulation</keyword>
<dbReference type="GO" id="GO:0006354">
    <property type="term" value="P:DNA-templated transcription elongation"/>
    <property type="evidence" value="ECO:0007669"/>
    <property type="project" value="InterPro"/>
</dbReference>
<keyword evidence="1" id="KW-0889">Transcription antitermination</keyword>
<evidence type="ECO:0000313" key="6">
    <source>
        <dbReference type="Proteomes" id="UP000051841"/>
    </source>
</evidence>
<feature type="domain" description="NusG-like N-terminal" evidence="4">
    <location>
        <begin position="4"/>
        <end position="100"/>
    </location>
</feature>
<dbReference type="Proteomes" id="UP000051841">
    <property type="component" value="Unassembled WGS sequence"/>
</dbReference>
<dbReference type="EMBL" id="JQBL01000006">
    <property type="protein sequence ID" value="KRN50732.1"/>
    <property type="molecule type" value="Genomic_DNA"/>
</dbReference>
<dbReference type="PATRIC" id="fig|1410657.5.peg.1872"/>
<dbReference type="SUPFAM" id="SSF82679">
    <property type="entry name" value="N-utilization substance G protein NusG, N-terminal domain"/>
    <property type="match status" value="1"/>
</dbReference>
<dbReference type="Pfam" id="PF02357">
    <property type="entry name" value="NusG"/>
    <property type="match status" value="1"/>
</dbReference>
<dbReference type="InterPro" id="IPR043425">
    <property type="entry name" value="NusG-like"/>
</dbReference>
<name>A0A0R2HL09_9FIRM</name>
<dbReference type="AlphaFoldDB" id="A0A0R2HL09"/>
<dbReference type="InterPro" id="IPR036735">
    <property type="entry name" value="NGN_dom_sf"/>
</dbReference>
<dbReference type="PANTHER" id="PTHR30265">
    <property type="entry name" value="RHO-INTERACTING TRANSCRIPTION TERMINATION FACTOR NUSG"/>
    <property type="match status" value="1"/>
</dbReference>
<evidence type="ECO:0000256" key="2">
    <source>
        <dbReference type="ARBA" id="ARBA00023015"/>
    </source>
</evidence>
<sequence length="169" mass="20125">MYDNWYVMQVKVGKEEKVANKCLSLISRNLLHDCIVLKYQYKKRYLGSWHILEKILFPGYVFIIADDIEELYVKLEEIPEFTRLLKKKDLLPIPKEEVNYLIEYSKNNVVEMSYGYISDNHLNIFKGPLKGHEKQIKKVDRHKRLAYLDVDLLHTTSKVKMGLEIIYKN</sequence>
<gene>
    <name evidence="5" type="ORF">IV49_GL001817</name>
</gene>
<dbReference type="GO" id="GO:0031564">
    <property type="term" value="P:transcription antitermination"/>
    <property type="evidence" value="ECO:0007669"/>
    <property type="project" value="UniProtKB-KW"/>
</dbReference>
<reference evidence="5 6" key="1">
    <citation type="journal article" date="2015" name="Genome Announc.">
        <title>Expanding the biotechnology potential of lactobacilli through comparative genomics of 213 strains and associated genera.</title>
        <authorList>
            <person name="Sun Z."/>
            <person name="Harris H.M."/>
            <person name="McCann A."/>
            <person name="Guo C."/>
            <person name="Argimon S."/>
            <person name="Zhang W."/>
            <person name="Yang X."/>
            <person name="Jeffery I.B."/>
            <person name="Cooney J.C."/>
            <person name="Kagawa T.F."/>
            <person name="Liu W."/>
            <person name="Song Y."/>
            <person name="Salvetti E."/>
            <person name="Wrobel A."/>
            <person name="Rasinkangas P."/>
            <person name="Parkhill J."/>
            <person name="Rea M.C."/>
            <person name="O'Sullivan O."/>
            <person name="Ritari J."/>
            <person name="Douillard F.P."/>
            <person name="Paul Ross R."/>
            <person name="Yang R."/>
            <person name="Briner A.E."/>
            <person name="Felis G.E."/>
            <person name="de Vos W.M."/>
            <person name="Barrangou R."/>
            <person name="Klaenhammer T.R."/>
            <person name="Caufield P.W."/>
            <person name="Cui Y."/>
            <person name="Zhang H."/>
            <person name="O'Toole P.W."/>
        </authorList>
    </citation>
    <scope>NUCLEOTIDE SEQUENCE [LARGE SCALE GENOMIC DNA]</scope>
    <source>
        <strain evidence="5 6">DSM 20405</strain>
    </source>
</reference>
<dbReference type="InterPro" id="IPR047663">
    <property type="entry name" value="Transcription_antiterm_LoaP"/>
</dbReference>
<evidence type="ECO:0000256" key="1">
    <source>
        <dbReference type="ARBA" id="ARBA00022814"/>
    </source>
</evidence>
<evidence type="ECO:0000313" key="5">
    <source>
        <dbReference type="EMBL" id="KRN50732.1"/>
    </source>
</evidence>
<dbReference type="InterPro" id="IPR006645">
    <property type="entry name" value="NGN-like_dom"/>
</dbReference>
<dbReference type="Gene3D" id="3.30.70.940">
    <property type="entry name" value="NusG, N-terminal domain"/>
    <property type="match status" value="1"/>
</dbReference>
<keyword evidence="3" id="KW-0804">Transcription</keyword>
<evidence type="ECO:0000259" key="4">
    <source>
        <dbReference type="Pfam" id="PF02357"/>
    </source>
</evidence>
<evidence type="ECO:0000256" key="3">
    <source>
        <dbReference type="ARBA" id="ARBA00023163"/>
    </source>
</evidence>
<proteinExistence type="predicted"/>
<dbReference type="RefSeq" id="WP_031588831.1">
    <property type="nucleotide sequence ID" value="NZ_JNKN01000006.1"/>
</dbReference>
<organism evidence="5 6">
    <name type="scientific">Kandleria vitulina DSM 20405</name>
    <dbReference type="NCBI Taxonomy" id="1410657"/>
    <lineage>
        <taxon>Bacteria</taxon>
        <taxon>Bacillati</taxon>
        <taxon>Bacillota</taxon>
        <taxon>Erysipelotrichia</taxon>
        <taxon>Erysipelotrichales</taxon>
        <taxon>Coprobacillaceae</taxon>
        <taxon>Kandleria</taxon>
    </lineage>
</organism>
<keyword evidence="6" id="KW-1185">Reference proteome</keyword>
<protein>
    <recommendedName>
        <fullName evidence="4">NusG-like N-terminal domain-containing protein</fullName>
    </recommendedName>
</protein>
<dbReference type="PANTHER" id="PTHR30265:SF4">
    <property type="entry name" value="KOW MOTIF FAMILY PROTEIN, EXPRESSED"/>
    <property type="match status" value="1"/>
</dbReference>
<dbReference type="NCBIfam" id="NF033641">
    <property type="entry name" value="antiterm_LoaP"/>
    <property type="match status" value="1"/>
</dbReference>
<comment type="caution">
    <text evidence="5">The sequence shown here is derived from an EMBL/GenBank/DDBJ whole genome shotgun (WGS) entry which is preliminary data.</text>
</comment>
<accession>A0A0R2HL09</accession>